<dbReference type="EMBL" id="CM001881">
    <property type="protein sequence ID" value="EOY21558.1"/>
    <property type="molecule type" value="Genomic_DNA"/>
</dbReference>
<name>A0A061FWW8_THECC</name>
<dbReference type="HOGENOM" id="CLU_1158119_0_0_1"/>
<keyword evidence="2" id="KW-1185">Reference proteome</keyword>
<dbReference type="Proteomes" id="UP000026915">
    <property type="component" value="Chromosome 3"/>
</dbReference>
<dbReference type="Gramene" id="EOY21558">
    <property type="protein sequence ID" value="EOY21558"/>
    <property type="gene ID" value="TCM_013364"/>
</dbReference>
<dbReference type="InParanoid" id="A0A061FWW8"/>
<evidence type="ECO:0000313" key="1">
    <source>
        <dbReference type="EMBL" id="EOY21558.1"/>
    </source>
</evidence>
<organism evidence="1 2">
    <name type="scientific">Theobroma cacao</name>
    <name type="common">Cacao</name>
    <name type="synonym">Cocoa</name>
    <dbReference type="NCBI Taxonomy" id="3641"/>
    <lineage>
        <taxon>Eukaryota</taxon>
        <taxon>Viridiplantae</taxon>
        <taxon>Streptophyta</taxon>
        <taxon>Embryophyta</taxon>
        <taxon>Tracheophyta</taxon>
        <taxon>Spermatophyta</taxon>
        <taxon>Magnoliopsida</taxon>
        <taxon>eudicotyledons</taxon>
        <taxon>Gunneridae</taxon>
        <taxon>Pentapetalae</taxon>
        <taxon>rosids</taxon>
        <taxon>malvids</taxon>
        <taxon>Malvales</taxon>
        <taxon>Malvaceae</taxon>
        <taxon>Byttnerioideae</taxon>
        <taxon>Theobroma</taxon>
    </lineage>
</organism>
<evidence type="ECO:0000313" key="2">
    <source>
        <dbReference type="Proteomes" id="UP000026915"/>
    </source>
</evidence>
<protein>
    <submittedName>
        <fullName evidence="1">Uncharacterized protein</fullName>
    </submittedName>
</protein>
<gene>
    <name evidence="1" type="ORF">TCM_013364</name>
</gene>
<accession>A0A061FWW8</accession>
<proteinExistence type="predicted"/>
<sequence>MKVNEMQMKCKWSEMYMKRSAIMTSHLGCTWYIVGNVICWECDYWKYNFAAFGIIRESDDCRECWFVSILLGMKYYENLVGIFYFNATQKYAKSKTGQLVNHDDTFVTHVMGLRILVTCDLIERVLHLTSFREDHRYVFDNGDLQSVFIHLPPNDRGNTNCTRLCFFDQVLHLIITHTIRLHESNYSVVTTEDLWFLINIKLNYHIDLAKFIMDDMLRTILVKVQVQPCVQPLEAKHLKI</sequence>
<reference evidence="1 2" key="1">
    <citation type="journal article" date="2013" name="Genome Biol.">
        <title>The genome sequence of the most widely cultivated cacao type and its use to identify candidate genes regulating pod color.</title>
        <authorList>
            <person name="Motamayor J.C."/>
            <person name="Mockaitis K."/>
            <person name="Schmutz J."/>
            <person name="Haiminen N."/>
            <person name="Iii D.L."/>
            <person name="Cornejo O."/>
            <person name="Findley S.D."/>
            <person name="Zheng P."/>
            <person name="Utro F."/>
            <person name="Royaert S."/>
            <person name="Saski C."/>
            <person name="Jenkins J."/>
            <person name="Podicheti R."/>
            <person name="Zhao M."/>
            <person name="Scheffler B.E."/>
            <person name="Stack J.C."/>
            <person name="Feltus F.A."/>
            <person name="Mustiga G.M."/>
            <person name="Amores F."/>
            <person name="Phillips W."/>
            <person name="Marelli J.P."/>
            <person name="May G.D."/>
            <person name="Shapiro H."/>
            <person name="Ma J."/>
            <person name="Bustamante C.D."/>
            <person name="Schnell R.J."/>
            <person name="Main D."/>
            <person name="Gilbert D."/>
            <person name="Parida L."/>
            <person name="Kuhn D.N."/>
        </authorList>
    </citation>
    <scope>NUCLEOTIDE SEQUENCE [LARGE SCALE GENOMIC DNA]</scope>
    <source>
        <strain evidence="2">cv. Matina 1-6</strain>
    </source>
</reference>
<dbReference type="AlphaFoldDB" id="A0A061FWW8"/>